<dbReference type="Proteomes" id="UP001176471">
    <property type="component" value="Unassembled WGS sequence"/>
</dbReference>
<evidence type="ECO:0008006" key="4">
    <source>
        <dbReference type="Google" id="ProtNLM"/>
    </source>
</evidence>
<feature type="chain" id="PRO_5045331533" description="PRC-barrel domain-containing protein" evidence="1">
    <location>
        <begin position="20"/>
        <end position="91"/>
    </location>
</feature>
<organism evidence="2 3">
    <name type="scientific">Sphingobium cyanobacteriorum</name>
    <dbReference type="NCBI Taxonomy" id="3063954"/>
    <lineage>
        <taxon>Bacteria</taxon>
        <taxon>Pseudomonadati</taxon>
        <taxon>Pseudomonadota</taxon>
        <taxon>Alphaproteobacteria</taxon>
        <taxon>Sphingomonadales</taxon>
        <taxon>Sphingomonadaceae</taxon>
        <taxon>Sphingobium</taxon>
    </lineage>
</organism>
<comment type="caution">
    <text evidence="2">The sequence shown here is derived from an EMBL/GenBank/DDBJ whole genome shotgun (WGS) entry which is preliminary data.</text>
</comment>
<evidence type="ECO:0000256" key="1">
    <source>
        <dbReference type="SAM" id="SignalP"/>
    </source>
</evidence>
<gene>
    <name evidence="2" type="ORF">Q4610_15680</name>
</gene>
<keyword evidence="1" id="KW-0732">Signal</keyword>
<reference evidence="2" key="1">
    <citation type="submission" date="2023-07" db="EMBL/GenBank/DDBJ databases">
        <title>Bacterial whole genome sequence for Sphingobium sp. HBC34.</title>
        <authorList>
            <person name="Le V."/>
            <person name="Ko S.-R."/>
            <person name="Ahn C.-Y."/>
            <person name="Oh H.-M."/>
        </authorList>
    </citation>
    <scope>NUCLEOTIDE SEQUENCE</scope>
    <source>
        <strain evidence="2">HBC34</strain>
    </source>
</reference>
<keyword evidence="3" id="KW-1185">Reference proteome</keyword>
<accession>A0ABT8ZPN3</accession>
<dbReference type="RefSeq" id="WP_304536899.1">
    <property type="nucleotide sequence ID" value="NZ_JAUQOM010000008.1"/>
</dbReference>
<protein>
    <recommendedName>
        <fullName evidence="4">PRC-barrel domain-containing protein</fullName>
    </recommendedName>
</protein>
<feature type="signal peptide" evidence="1">
    <location>
        <begin position="1"/>
        <end position="19"/>
    </location>
</feature>
<proteinExistence type="predicted"/>
<evidence type="ECO:0000313" key="3">
    <source>
        <dbReference type="Proteomes" id="UP001176471"/>
    </source>
</evidence>
<sequence length="91" mass="9515">MKRLALFAALLSLGTGALAADELVVKPRALVKTSDGRRVGHVERIVKDSAGAASAVQIIYRERFVLIPVSTLSAAGKGLVTSLSTAEVNKL</sequence>
<dbReference type="EMBL" id="JAUQOM010000008">
    <property type="protein sequence ID" value="MDO7836488.1"/>
    <property type="molecule type" value="Genomic_DNA"/>
</dbReference>
<evidence type="ECO:0000313" key="2">
    <source>
        <dbReference type="EMBL" id="MDO7836488.1"/>
    </source>
</evidence>
<name>A0ABT8ZPN3_9SPHN</name>